<dbReference type="AlphaFoldDB" id="A0AA96EZN8"/>
<dbReference type="Pfam" id="PF00535">
    <property type="entry name" value="Glycos_transf_2"/>
    <property type="match status" value="1"/>
</dbReference>
<evidence type="ECO:0000313" key="4">
    <source>
        <dbReference type="Proteomes" id="UP001304515"/>
    </source>
</evidence>
<gene>
    <name evidence="3" type="ORF">RN605_13160</name>
    <name evidence="2" type="ORF">RN608_05990</name>
</gene>
<dbReference type="Gene3D" id="3.90.550.10">
    <property type="entry name" value="Spore Coat Polysaccharide Biosynthesis Protein SpsA, Chain A"/>
    <property type="match status" value="1"/>
</dbReference>
<sequence>MNNPLVSVIIPTYKRSDFLIRALESVLKQTYSPIEIIVVDDNDGDNEFRLATAENIKSYIEKNLIQYYKHDFNKGLPAARNTGISHANGEFIAFLDDDDEFLPDKTRLQVDCFLNNNSNVGLVYGSFIRFETDSNTERIIRPKHAGDLQTVLGLNHIGPPSMVMCRKEAVVKVNGFDGSFRSREDIEFYYRIAKYYEVEYVSDIIMKYYIHPNTMSKIHADKLLYMVRFIDKFNDELKKPKARWSEIQERLGELYAVNNKRQKAFKTLLNAYINNPKRVSILIKAILAVLGDKIYKKIRNVV</sequence>
<proteinExistence type="predicted"/>
<keyword evidence="2" id="KW-0328">Glycosyltransferase</keyword>
<dbReference type="KEGG" id="fcj:RN605_13160"/>
<dbReference type="InterPro" id="IPR029044">
    <property type="entry name" value="Nucleotide-diphossugar_trans"/>
</dbReference>
<organism evidence="2">
    <name type="scientific">Flavobacterium capsici</name>
    <dbReference type="NCBI Taxonomy" id="3075618"/>
    <lineage>
        <taxon>Bacteria</taxon>
        <taxon>Pseudomonadati</taxon>
        <taxon>Bacteroidota</taxon>
        <taxon>Flavobacteriia</taxon>
        <taxon>Flavobacteriales</taxon>
        <taxon>Flavobacteriaceae</taxon>
        <taxon>Flavobacterium</taxon>
    </lineage>
</organism>
<name>A0AA96EZN8_9FLAO</name>
<dbReference type="SUPFAM" id="SSF53448">
    <property type="entry name" value="Nucleotide-diphospho-sugar transferases"/>
    <property type="match status" value="1"/>
</dbReference>
<accession>A0AA96EZX1</accession>
<feature type="domain" description="Glycosyltransferase 2-like" evidence="1">
    <location>
        <begin position="7"/>
        <end position="170"/>
    </location>
</feature>
<keyword evidence="4" id="KW-1185">Reference proteome</keyword>
<dbReference type="EMBL" id="CP134878">
    <property type="protein sequence ID" value="WNM20228.1"/>
    <property type="molecule type" value="Genomic_DNA"/>
</dbReference>
<evidence type="ECO:0000259" key="1">
    <source>
        <dbReference type="Pfam" id="PF00535"/>
    </source>
</evidence>
<dbReference type="InterPro" id="IPR001173">
    <property type="entry name" value="Glyco_trans_2-like"/>
</dbReference>
<evidence type="ECO:0000313" key="3">
    <source>
        <dbReference type="EMBL" id="WNM21618.1"/>
    </source>
</evidence>
<dbReference type="PANTHER" id="PTHR22916">
    <property type="entry name" value="GLYCOSYLTRANSFERASE"/>
    <property type="match status" value="1"/>
</dbReference>
<dbReference type="CDD" id="cd00761">
    <property type="entry name" value="Glyco_tranf_GTA_type"/>
    <property type="match status" value="1"/>
</dbReference>
<dbReference type="EC" id="2.4.-.-" evidence="2"/>
<reference evidence="2 4" key="1">
    <citation type="submission" date="2023-09" db="EMBL/GenBank/DDBJ databases">
        <title>Flavobacterium sp. a novel bacteria isolate from Pepper rhizosphere.</title>
        <authorList>
            <person name="Peng Y."/>
            <person name="Lee J."/>
        </authorList>
    </citation>
    <scope>NUCLEOTIDE SEQUENCE</scope>
    <source>
        <strain evidence="2">PMR2A8</strain>
        <strain evidence="3 4">PMTSA4</strain>
    </source>
</reference>
<dbReference type="Proteomes" id="UP001304515">
    <property type="component" value="Chromosome"/>
</dbReference>
<dbReference type="EMBL" id="CP134890">
    <property type="protein sequence ID" value="WNM21618.1"/>
    <property type="molecule type" value="Genomic_DNA"/>
</dbReference>
<dbReference type="GO" id="GO:0016758">
    <property type="term" value="F:hexosyltransferase activity"/>
    <property type="evidence" value="ECO:0007669"/>
    <property type="project" value="UniProtKB-ARBA"/>
</dbReference>
<keyword evidence="2" id="KW-0808">Transferase</keyword>
<accession>A0AA96EZN8</accession>
<dbReference type="PANTHER" id="PTHR22916:SF3">
    <property type="entry name" value="UDP-GLCNAC:BETAGAL BETA-1,3-N-ACETYLGLUCOSAMINYLTRANSFERASE-LIKE PROTEIN 1"/>
    <property type="match status" value="1"/>
</dbReference>
<protein>
    <submittedName>
        <fullName evidence="2">Glycosyltransferase family 2 protein</fullName>
        <ecNumber evidence="2">2.4.-.-</ecNumber>
    </submittedName>
</protein>
<dbReference type="RefSeq" id="WP_313325505.1">
    <property type="nucleotide sequence ID" value="NZ_CP134878.1"/>
</dbReference>
<evidence type="ECO:0000313" key="2">
    <source>
        <dbReference type="EMBL" id="WNM20228.1"/>
    </source>
</evidence>